<name>A0A0A9C3N4_ARUDO</name>
<proteinExistence type="predicted"/>
<reference evidence="1" key="2">
    <citation type="journal article" date="2015" name="Data Brief">
        <title>Shoot transcriptome of the giant reed, Arundo donax.</title>
        <authorList>
            <person name="Barrero R.A."/>
            <person name="Guerrero F.D."/>
            <person name="Moolhuijzen P."/>
            <person name="Goolsby J.A."/>
            <person name="Tidwell J."/>
            <person name="Bellgard S.E."/>
            <person name="Bellgard M.I."/>
        </authorList>
    </citation>
    <scope>NUCLEOTIDE SEQUENCE</scope>
    <source>
        <tissue evidence="1">Shoot tissue taken approximately 20 cm above the soil surface</tissue>
    </source>
</reference>
<evidence type="ECO:0000313" key="1">
    <source>
        <dbReference type="EMBL" id="JAD70176.1"/>
    </source>
</evidence>
<reference evidence="1" key="1">
    <citation type="submission" date="2014-09" db="EMBL/GenBank/DDBJ databases">
        <authorList>
            <person name="Magalhaes I.L.F."/>
            <person name="Oliveira U."/>
            <person name="Santos F.R."/>
            <person name="Vidigal T.H.D.A."/>
            <person name="Brescovit A.D."/>
            <person name="Santos A.J."/>
        </authorList>
    </citation>
    <scope>NUCLEOTIDE SEQUENCE</scope>
    <source>
        <tissue evidence="1">Shoot tissue taken approximately 20 cm above the soil surface</tissue>
    </source>
</reference>
<protein>
    <submittedName>
        <fullName evidence="1">Uncharacterized protein</fullName>
    </submittedName>
</protein>
<organism evidence="1">
    <name type="scientific">Arundo donax</name>
    <name type="common">Giant reed</name>
    <name type="synonym">Donax arundinaceus</name>
    <dbReference type="NCBI Taxonomy" id="35708"/>
    <lineage>
        <taxon>Eukaryota</taxon>
        <taxon>Viridiplantae</taxon>
        <taxon>Streptophyta</taxon>
        <taxon>Embryophyta</taxon>
        <taxon>Tracheophyta</taxon>
        <taxon>Spermatophyta</taxon>
        <taxon>Magnoliopsida</taxon>
        <taxon>Liliopsida</taxon>
        <taxon>Poales</taxon>
        <taxon>Poaceae</taxon>
        <taxon>PACMAD clade</taxon>
        <taxon>Arundinoideae</taxon>
        <taxon>Arundineae</taxon>
        <taxon>Arundo</taxon>
    </lineage>
</organism>
<sequence>MMEGMGQF</sequence>
<dbReference type="EMBL" id="GBRH01227719">
    <property type="protein sequence ID" value="JAD70176.1"/>
    <property type="molecule type" value="Transcribed_RNA"/>
</dbReference>
<accession>A0A0A9C3N4</accession>